<keyword evidence="2" id="KW-1185">Reference proteome</keyword>
<sequence>MASNKLKENLFQINLLNSNLLNFFHEKNTMKRVFFSFINYVFYL</sequence>
<evidence type="ECO:0000313" key="2">
    <source>
        <dbReference type="Proteomes" id="UP000016843"/>
    </source>
</evidence>
<evidence type="ECO:0000313" key="1">
    <source>
        <dbReference type="EMBL" id="ERM80935.1"/>
    </source>
</evidence>
<name>U5BKF3_9BACT</name>
<accession>U5BKF3</accession>
<dbReference type="EMBL" id="AWXR01000070">
    <property type="protein sequence ID" value="ERM80935.1"/>
    <property type="molecule type" value="Genomic_DNA"/>
</dbReference>
<dbReference type="AlphaFoldDB" id="U5BKF3"/>
<gene>
    <name evidence="1" type="ORF">P872_12130</name>
</gene>
<organism evidence="1 2">
    <name type="scientific">Rhodonellum psychrophilum GCM71 = DSM 17998</name>
    <dbReference type="NCBI Taxonomy" id="1123057"/>
    <lineage>
        <taxon>Bacteria</taxon>
        <taxon>Pseudomonadati</taxon>
        <taxon>Bacteroidota</taxon>
        <taxon>Cytophagia</taxon>
        <taxon>Cytophagales</taxon>
        <taxon>Cytophagaceae</taxon>
        <taxon>Rhodonellum</taxon>
    </lineage>
</organism>
<proteinExistence type="predicted"/>
<protein>
    <submittedName>
        <fullName evidence="1">Uncharacterized protein</fullName>
    </submittedName>
</protein>
<comment type="caution">
    <text evidence="1">The sequence shown here is derived from an EMBL/GenBank/DDBJ whole genome shotgun (WGS) entry which is preliminary data.</text>
</comment>
<dbReference type="Proteomes" id="UP000016843">
    <property type="component" value="Unassembled WGS sequence"/>
</dbReference>
<reference evidence="1 2" key="1">
    <citation type="journal article" date="2013" name="Genome Announc.">
        <title>Draft Genome Sequence of the Psychrophilic and Alkaliphilic Rhodonellum psychrophilum Strain GCM71T.</title>
        <authorList>
            <person name="Hauptmann A.L."/>
            <person name="Glaring M.A."/>
            <person name="Hallin P.F."/>
            <person name="Prieme A."/>
            <person name="Stougaard P."/>
        </authorList>
    </citation>
    <scope>NUCLEOTIDE SEQUENCE [LARGE SCALE GENOMIC DNA]</scope>
    <source>
        <strain evidence="1 2">GCM71</strain>
    </source>
</reference>